<evidence type="ECO:0000259" key="1">
    <source>
        <dbReference type="Pfam" id="PF13546"/>
    </source>
</evidence>
<dbReference type="InterPro" id="IPR012337">
    <property type="entry name" value="RNaseH-like_sf"/>
</dbReference>
<dbReference type="InterPro" id="IPR039365">
    <property type="entry name" value="IS701-like"/>
</dbReference>
<comment type="caution">
    <text evidence="2">The sequence shown here is derived from an EMBL/GenBank/DDBJ whole genome shotgun (WGS) entry which is preliminary data.</text>
</comment>
<proteinExistence type="predicted"/>
<dbReference type="InterPro" id="IPR038721">
    <property type="entry name" value="IS701-like_DDE_dom"/>
</dbReference>
<dbReference type="EMBL" id="JAEPBG010000011">
    <property type="protein sequence ID" value="MBK4737248.1"/>
    <property type="molecule type" value="Genomic_DNA"/>
</dbReference>
<dbReference type="PANTHER" id="PTHR33627">
    <property type="entry name" value="TRANSPOSASE"/>
    <property type="match status" value="1"/>
</dbReference>
<feature type="domain" description="Transposase IS701-like DDE" evidence="1">
    <location>
        <begin position="21"/>
        <end position="236"/>
    </location>
</feature>
<accession>A0A934W8V3</accession>
<evidence type="ECO:0000313" key="3">
    <source>
        <dbReference type="Proteomes" id="UP000622890"/>
    </source>
</evidence>
<dbReference type="Proteomes" id="UP000622890">
    <property type="component" value="Unassembled WGS sequence"/>
</dbReference>
<evidence type="ECO:0000313" key="2">
    <source>
        <dbReference type="EMBL" id="MBK4737248.1"/>
    </source>
</evidence>
<protein>
    <submittedName>
        <fullName evidence="2">IS701 family transposase</fullName>
    </submittedName>
</protein>
<sequence>MSARRPCPSAPGPLEDFAVQFDPLFASYAQRAKFRNYVSGLLLPRDRAKTLTALAGAEPVVQAQAAPVQRLQFFLSESTWDAEAINQRRLQLLMADPATAATDQGVLVIDDTGDRKEGNATDHVARQYLGSVGKIDNGIVAVTSLWADERCYYPLQVAPYTPECRLAGGKRDPAFHTKPQIALQLIEQAEAAGIAFKAIVTDCAYGDNIAFEEALDEHHRSYMLAQRGRVGYWAPIQAAHSFEEATRRVRLSAWTPVVRRFRDGHIERWWATELTLLGYGPDRGARAICATTDRRKLPDLSTWYLTTNLSVERAPLEEVVRLYGLRNWVEQSYKQTKDELGWADFMVRSDRAIRRHWILVYCAFSFCWRHETNRVRLIDRSQQPAFPSVPSTGRKKIAARSLSHAGRRPCARYARG</sequence>
<dbReference type="AlphaFoldDB" id="A0A934W8V3"/>
<dbReference type="RefSeq" id="WP_200595396.1">
    <property type="nucleotide sequence ID" value="NZ_JAEPBG010000011.1"/>
</dbReference>
<organism evidence="2 3">
    <name type="scientific">Noviherbaspirillum pedocola</name>
    <dbReference type="NCBI Taxonomy" id="2801341"/>
    <lineage>
        <taxon>Bacteria</taxon>
        <taxon>Pseudomonadati</taxon>
        <taxon>Pseudomonadota</taxon>
        <taxon>Betaproteobacteria</taxon>
        <taxon>Burkholderiales</taxon>
        <taxon>Oxalobacteraceae</taxon>
        <taxon>Noviherbaspirillum</taxon>
    </lineage>
</organism>
<gene>
    <name evidence="2" type="ORF">JJB74_21710</name>
</gene>
<dbReference type="NCBIfam" id="NF033540">
    <property type="entry name" value="transpos_IS701"/>
    <property type="match status" value="1"/>
</dbReference>
<dbReference type="SUPFAM" id="SSF53098">
    <property type="entry name" value="Ribonuclease H-like"/>
    <property type="match status" value="1"/>
</dbReference>
<reference evidence="2" key="1">
    <citation type="submission" date="2021-01" db="EMBL/GenBank/DDBJ databases">
        <title>Genome sequence of strain Noviherbaspirillum sp. DKR-6.</title>
        <authorList>
            <person name="Chaudhary D.K."/>
        </authorList>
    </citation>
    <scope>NUCLEOTIDE SEQUENCE</scope>
    <source>
        <strain evidence="2">DKR-6</strain>
    </source>
</reference>
<name>A0A934W8V3_9BURK</name>
<dbReference type="Pfam" id="PF13546">
    <property type="entry name" value="DDE_5"/>
    <property type="match status" value="1"/>
</dbReference>
<dbReference type="PANTHER" id="PTHR33627:SF1">
    <property type="entry name" value="TRANSPOSASE"/>
    <property type="match status" value="1"/>
</dbReference>
<keyword evidence="3" id="KW-1185">Reference proteome</keyword>